<accession>A0A0D5C4R2</accession>
<reference evidence="1 2" key="2">
    <citation type="journal article" date="2016" name="ISME J.">
        <title>Physiological and genomic characterization of two novel marine thaumarchaeal strains indicates niche differentiation.</title>
        <authorList>
            <person name="Bayer B."/>
            <person name="Vojvoda J."/>
            <person name="Offre P."/>
            <person name="Alves R.J."/>
            <person name="Elisabeth N.H."/>
            <person name="Garcia J.A."/>
            <person name="Volland J.M."/>
            <person name="Srivastava A."/>
            <person name="Schleper C."/>
            <person name="Herndl G.J."/>
        </authorList>
    </citation>
    <scope>NUCLEOTIDE SEQUENCE [LARGE SCALE GENOMIC DNA]</scope>
    <source>
        <strain evidence="1 2">NF5</strain>
    </source>
</reference>
<sequence>MYLNSMNEIKKCECPPGSKSYENEDGMRICMSCDGWIAC</sequence>
<gene>
    <name evidence="1" type="ORF">NADRNF5_1870</name>
</gene>
<dbReference type="EMBL" id="CP011070">
    <property type="protein sequence ID" value="AJW71548.1"/>
    <property type="molecule type" value="Genomic_DNA"/>
</dbReference>
<dbReference type="Proteomes" id="UP000032408">
    <property type="component" value="Chromosome"/>
</dbReference>
<evidence type="ECO:0000313" key="1">
    <source>
        <dbReference type="EMBL" id="AJW71548.1"/>
    </source>
</evidence>
<protein>
    <submittedName>
        <fullName evidence="1">Uncharacterized protein</fullName>
    </submittedName>
</protein>
<keyword evidence="2" id="KW-1185">Reference proteome</keyword>
<reference evidence="2" key="1">
    <citation type="submission" date="2015-03" db="EMBL/GenBank/DDBJ databases">
        <title>Characterization of two novel Thaumarchaeota isolated from the Northern Adriatic Sea.</title>
        <authorList>
            <person name="Bayer B."/>
            <person name="Vojvoda J."/>
            <person name="Offre P."/>
            <person name="Srivastava A."/>
            <person name="Elisabeth N."/>
            <person name="Garcia J.A.L."/>
            <person name="Schleper C."/>
            <person name="Herndl G.J."/>
        </authorList>
    </citation>
    <scope>NUCLEOTIDE SEQUENCE [LARGE SCALE GENOMIC DNA]</scope>
    <source>
        <strain evidence="2">NF5</strain>
    </source>
</reference>
<dbReference type="AlphaFoldDB" id="A0A0D5C4R2"/>
<proteinExistence type="predicted"/>
<dbReference type="KEGG" id="nin:NADRNF5_1870"/>
<evidence type="ECO:0000313" key="2">
    <source>
        <dbReference type="Proteomes" id="UP000032408"/>
    </source>
</evidence>
<name>A0A0D5C4R2_9ARCH</name>
<organism evidence="1 2">
    <name type="scientific">Nitrosopumilus adriaticus</name>
    <dbReference type="NCBI Taxonomy" id="1580092"/>
    <lineage>
        <taxon>Archaea</taxon>
        <taxon>Nitrososphaerota</taxon>
        <taxon>Nitrososphaeria</taxon>
        <taxon>Nitrosopumilales</taxon>
        <taxon>Nitrosopumilaceae</taxon>
        <taxon>Nitrosopumilus</taxon>
    </lineage>
</organism>
<dbReference type="HOGENOM" id="CLU_3302561_0_0_2"/>